<keyword evidence="3 8" id="KW-0813">Transport</keyword>
<feature type="transmembrane region" description="Helical" evidence="8">
    <location>
        <begin position="92"/>
        <end position="110"/>
    </location>
</feature>
<evidence type="ECO:0000256" key="7">
    <source>
        <dbReference type="ARBA" id="ARBA00023136"/>
    </source>
</evidence>
<feature type="transmembrane region" description="Helical" evidence="8">
    <location>
        <begin position="251"/>
        <end position="268"/>
    </location>
</feature>
<feature type="transmembrane region" description="Helical" evidence="8">
    <location>
        <begin position="309"/>
        <end position="330"/>
    </location>
</feature>
<comment type="similarity">
    <text evidence="2 8">Belongs to the alanine or glycine:cation symporter (AGCS) (TC 2.A.25) family.</text>
</comment>
<feature type="transmembrane region" description="Helical" evidence="8">
    <location>
        <begin position="353"/>
        <end position="376"/>
    </location>
</feature>
<evidence type="ECO:0000256" key="6">
    <source>
        <dbReference type="ARBA" id="ARBA00022989"/>
    </source>
</evidence>
<dbReference type="Proteomes" id="UP001207605">
    <property type="component" value="Unassembled WGS sequence"/>
</dbReference>
<organism evidence="9 10">
    <name type="scientific">Dorea ammoniilytica</name>
    <dbReference type="NCBI Taxonomy" id="2981788"/>
    <lineage>
        <taxon>Bacteria</taxon>
        <taxon>Bacillati</taxon>
        <taxon>Bacillota</taxon>
        <taxon>Clostridia</taxon>
        <taxon>Lachnospirales</taxon>
        <taxon>Lachnospiraceae</taxon>
        <taxon>Dorea</taxon>
    </lineage>
</organism>
<dbReference type="PRINTS" id="PR00175">
    <property type="entry name" value="NAALASMPORT"/>
</dbReference>
<evidence type="ECO:0000256" key="3">
    <source>
        <dbReference type="ARBA" id="ARBA00022448"/>
    </source>
</evidence>
<dbReference type="PANTHER" id="PTHR30330">
    <property type="entry name" value="AGSS FAMILY TRANSPORTER, SODIUM-ALANINE"/>
    <property type="match status" value="1"/>
</dbReference>
<keyword evidence="10" id="KW-1185">Reference proteome</keyword>
<dbReference type="PANTHER" id="PTHR30330:SF3">
    <property type="entry name" value="TRANSCRIPTIONAL REGULATOR, LRP FAMILY"/>
    <property type="match status" value="1"/>
</dbReference>
<feature type="transmembrane region" description="Helical" evidence="8">
    <location>
        <begin position="211"/>
        <end position="231"/>
    </location>
</feature>
<evidence type="ECO:0000313" key="9">
    <source>
        <dbReference type="EMBL" id="MCU6701078.1"/>
    </source>
</evidence>
<proteinExistence type="inferred from homology"/>
<dbReference type="NCBIfam" id="TIGR00835">
    <property type="entry name" value="agcS"/>
    <property type="match status" value="1"/>
</dbReference>
<dbReference type="Gene3D" id="1.20.1740.10">
    <property type="entry name" value="Amino acid/polyamine transporter I"/>
    <property type="match status" value="1"/>
</dbReference>
<evidence type="ECO:0000256" key="1">
    <source>
        <dbReference type="ARBA" id="ARBA00004651"/>
    </source>
</evidence>
<dbReference type="PROSITE" id="PS00873">
    <property type="entry name" value="NA_ALANINE_SYMP"/>
    <property type="match status" value="1"/>
</dbReference>
<feature type="transmembrane region" description="Helical" evidence="8">
    <location>
        <begin position="62"/>
        <end position="86"/>
    </location>
</feature>
<accession>A0ABT2S982</accession>
<evidence type="ECO:0000256" key="8">
    <source>
        <dbReference type="RuleBase" id="RU363064"/>
    </source>
</evidence>
<feature type="transmembrane region" description="Helical" evidence="8">
    <location>
        <begin position="20"/>
        <end position="41"/>
    </location>
</feature>
<reference evidence="9 10" key="1">
    <citation type="journal article" date="2021" name="ISME Commun">
        <title>Automated analysis of genomic sequences facilitates high-throughput and comprehensive description of bacteria.</title>
        <authorList>
            <person name="Hitch T.C.A."/>
        </authorList>
    </citation>
    <scope>NUCLEOTIDE SEQUENCE [LARGE SCALE GENOMIC DNA]</scope>
    <source>
        <strain evidence="9 10">Sanger_02</strain>
    </source>
</reference>
<feature type="transmembrane region" description="Helical" evidence="8">
    <location>
        <begin position="177"/>
        <end position="199"/>
    </location>
</feature>
<dbReference type="Pfam" id="PF01235">
    <property type="entry name" value="Na_Ala_symp"/>
    <property type="match status" value="1"/>
</dbReference>
<name>A0ABT2S982_9FIRM</name>
<evidence type="ECO:0000256" key="4">
    <source>
        <dbReference type="ARBA" id="ARBA00022475"/>
    </source>
</evidence>
<comment type="subcellular location">
    <subcellularLocation>
        <location evidence="1 8">Cell membrane</location>
        <topology evidence="1 8">Multi-pass membrane protein</topology>
    </subcellularLocation>
</comment>
<keyword evidence="4 8" id="KW-1003">Cell membrane</keyword>
<keyword evidence="6 8" id="KW-1133">Transmembrane helix</keyword>
<protein>
    <submittedName>
        <fullName evidence="9">Sodium:alanine symporter family protein</fullName>
    </submittedName>
</protein>
<keyword evidence="7 8" id="KW-0472">Membrane</keyword>
<evidence type="ECO:0000256" key="2">
    <source>
        <dbReference type="ARBA" id="ARBA00009261"/>
    </source>
</evidence>
<keyword evidence="5 8" id="KW-0812">Transmembrane</keyword>
<feature type="transmembrane region" description="Helical" evidence="8">
    <location>
        <begin position="396"/>
        <end position="416"/>
    </location>
</feature>
<dbReference type="EMBL" id="JAOQJV010000025">
    <property type="protein sequence ID" value="MCU6701078.1"/>
    <property type="molecule type" value="Genomic_DNA"/>
</dbReference>
<dbReference type="InterPro" id="IPR001463">
    <property type="entry name" value="Na/Ala_symport"/>
</dbReference>
<dbReference type="RefSeq" id="WP_262582353.1">
    <property type="nucleotide sequence ID" value="NZ_JAOQJV010000025.1"/>
</dbReference>
<evidence type="ECO:0000313" key="10">
    <source>
        <dbReference type="Proteomes" id="UP001207605"/>
    </source>
</evidence>
<feature type="transmembrane region" description="Helical" evidence="8">
    <location>
        <begin position="145"/>
        <end position="165"/>
    </location>
</feature>
<gene>
    <name evidence="9" type="ORF">OCV65_12685</name>
</gene>
<keyword evidence="8" id="KW-0769">Symport</keyword>
<evidence type="ECO:0000256" key="5">
    <source>
        <dbReference type="ARBA" id="ARBA00022692"/>
    </source>
</evidence>
<comment type="caution">
    <text evidence="9">The sequence shown here is derived from an EMBL/GenBank/DDBJ whole genome shotgun (WGS) entry which is preliminary data.</text>
</comment>
<feature type="transmembrane region" description="Helical" evidence="8">
    <location>
        <begin position="422"/>
        <end position="440"/>
    </location>
</feature>
<sequence length="463" mass="49090">MDVLTHVLAKIQTAVWGPPTLFLLMGTGLFFTIALGGLQVVKFPRALKCIFEKEDGDGDVSSFATLCTTLAACIGTGSIVGVATALRIGGPGALFWMWVSAILGMTTKYAEGLLAIKYRTTDENGEIAGGPMYYIQNGLGDKFKWLAKSFAFFGAVTALLGSGTFPQVHAITESVSTSFHLPVLLVGAIITIMTAVVTLGGIKSISKVAEFIVPFMALFFVGGSVLILVWNCKVIPATFGRIFACAFSKESVLGGTAGTAVISFMTAMRMGVARGVYTNEAGLGSSPIVAAAAKTNSCVKQGLISMTSVFFTTIVVCTMTGLVVISSGLLDNSELSGSILVTEAYNAGLPINIGTYLISFGLIFFAFTTILGWNYYGERCILYLTGTTKSIKPFKIIYILAIAIAPFMTLDPIWMLADITNALMGIPNLIALLGLRKVVISETKKYFQVKETVVAAEGIQELG</sequence>